<reference evidence="1" key="1">
    <citation type="journal article" date="2020" name="Stud. Mycol.">
        <title>101 Dothideomycetes genomes: a test case for predicting lifestyles and emergence of pathogens.</title>
        <authorList>
            <person name="Haridas S."/>
            <person name="Albert R."/>
            <person name="Binder M."/>
            <person name="Bloem J."/>
            <person name="Labutti K."/>
            <person name="Salamov A."/>
            <person name="Andreopoulos B."/>
            <person name="Baker S."/>
            <person name="Barry K."/>
            <person name="Bills G."/>
            <person name="Bluhm B."/>
            <person name="Cannon C."/>
            <person name="Castanera R."/>
            <person name="Culley D."/>
            <person name="Daum C."/>
            <person name="Ezra D."/>
            <person name="Gonzalez J."/>
            <person name="Henrissat B."/>
            <person name="Kuo A."/>
            <person name="Liang C."/>
            <person name="Lipzen A."/>
            <person name="Lutzoni F."/>
            <person name="Magnuson J."/>
            <person name="Mondo S."/>
            <person name="Nolan M."/>
            <person name="Ohm R."/>
            <person name="Pangilinan J."/>
            <person name="Park H.-J."/>
            <person name="Ramirez L."/>
            <person name="Alfaro M."/>
            <person name="Sun H."/>
            <person name="Tritt A."/>
            <person name="Yoshinaga Y."/>
            <person name="Zwiers L.-H."/>
            <person name="Turgeon B."/>
            <person name="Goodwin S."/>
            <person name="Spatafora J."/>
            <person name="Crous P."/>
            <person name="Grigoriev I."/>
        </authorList>
    </citation>
    <scope>NUCLEOTIDE SEQUENCE</scope>
    <source>
        <strain evidence="1">CBS 123094</strain>
    </source>
</reference>
<name>A0A6A5W402_9PLEO</name>
<protein>
    <submittedName>
        <fullName evidence="1">Uncharacterized protein</fullName>
    </submittedName>
</protein>
<dbReference type="EMBL" id="ML977635">
    <property type="protein sequence ID" value="KAF1995659.1"/>
    <property type="molecule type" value="Genomic_DNA"/>
</dbReference>
<evidence type="ECO:0000313" key="1">
    <source>
        <dbReference type="EMBL" id="KAF1995659.1"/>
    </source>
</evidence>
<dbReference type="Proteomes" id="UP000799779">
    <property type="component" value="Unassembled WGS sequence"/>
</dbReference>
<proteinExistence type="predicted"/>
<sequence length="184" mass="21075">MYYSDAYNSLPSLRSAASLIDDTYGVVLLHKHFHIKDVERLVECRHSSTAWKVGKEMDVVPQYQGVIAPRSFRLYNSAAVPYEFAYSTKEPHFNVTFETGALKMLENIALDQIFGLRHLDEHDPSLSVKITEGKTNIMMDRGSIPESELIEALWIFSNNEDNRCHCREHCWPTKDGHDKDHSCG</sequence>
<organism evidence="1 2">
    <name type="scientific">Amniculicola lignicola CBS 123094</name>
    <dbReference type="NCBI Taxonomy" id="1392246"/>
    <lineage>
        <taxon>Eukaryota</taxon>
        <taxon>Fungi</taxon>
        <taxon>Dikarya</taxon>
        <taxon>Ascomycota</taxon>
        <taxon>Pezizomycotina</taxon>
        <taxon>Dothideomycetes</taxon>
        <taxon>Pleosporomycetidae</taxon>
        <taxon>Pleosporales</taxon>
        <taxon>Amniculicolaceae</taxon>
        <taxon>Amniculicola</taxon>
    </lineage>
</organism>
<gene>
    <name evidence="1" type="ORF">P154DRAFT_580630</name>
</gene>
<accession>A0A6A5W402</accession>
<dbReference type="OrthoDB" id="2322999at2759"/>
<keyword evidence="2" id="KW-1185">Reference proteome</keyword>
<evidence type="ECO:0000313" key="2">
    <source>
        <dbReference type="Proteomes" id="UP000799779"/>
    </source>
</evidence>
<dbReference type="AlphaFoldDB" id="A0A6A5W402"/>